<dbReference type="Proteomes" id="UP000784294">
    <property type="component" value="Unassembled WGS sequence"/>
</dbReference>
<reference evidence="1" key="1">
    <citation type="submission" date="2018-11" db="EMBL/GenBank/DDBJ databases">
        <authorList>
            <consortium name="Pathogen Informatics"/>
        </authorList>
    </citation>
    <scope>NUCLEOTIDE SEQUENCE</scope>
</reference>
<evidence type="ECO:0000313" key="1">
    <source>
        <dbReference type="EMBL" id="VEL17650.1"/>
    </source>
</evidence>
<keyword evidence="2" id="KW-1185">Reference proteome</keyword>
<name>A0A3S5CFT9_9PLAT</name>
<dbReference type="EMBL" id="CAAALY010033577">
    <property type="protein sequence ID" value="VEL17650.1"/>
    <property type="molecule type" value="Genomic_DNA"/>
</dbReference>
<dbReference type="AlphaFoldDB" id="A0A3S5CFT9"/>
<gene>
    <name evidence="1" type="ORF">PXEA_LOCUS11090</name>
</gene>
<comment type="caution">
    <text evidence="1">The sequence shown here is derived from an EMBL/GenBank/DDBJ whole genome shotgun (WGS) entry which is preliminary data.</text>
</comment>
<sequence length="117" mass="13698">MIFSGSKRAGFSKVVNLICYIVFTVCPSNRRKAEASDCNIQQDNGVYRYQEIQWNELVNCRCLTRSKRVLRLCYCRPPFKTTQCFENTNEVTRETRFVQVDNKCLPDQSAVTKEIRK</sequence>
<proteinExistence type="predicted"/>
<evidence type="ECO:0000313" key="2">
    <source>
        <dbReference type="Proteomes" id="UP000784294"/>
    </source>
</evidence>
<accession>A0A3S5CFT9</accession>
<protein>
    <submittedName>
        <fullName evidence="1">Uncharacterized protein</fullName>
    </submittedName>
</protein>
<organism evidence="1 2">
    <name type="scientific">Protopolystoma xenopodis</name>
    <dbReference type="NCBI Taxonomy" id="117903"/>
    <lineage>
        <taxon>Eukaryota</taxon>
        <taxon>Metazoa</taxon>
        <taxon>Spiralia</taxon>
        <taxon>Lophotrochozoa</taxon>
        <taxon>Platyhelminthes</taxon>
        <taxon>Monogenea</taxon>
        <taxon>Polyopisthocotylea</taxon>
        <taxon>Polystomatidea</taxon>
        <taxon>Polystomatidae</taxon>
        <taxon>Protopolystoma</taxon>
    </lineage>
</organism>